<dbReference type="AlphaFoldDB" id="A0A7Y0A2L9"/>
<proteinExistence type="predicted"/>
<keyword evidence="3" id="KW-0804">Transcription</keyword>
<evidence type="ECO:0000256" key="2">
    <source>
        <dbReference type="ARBA" id="ARBA00023125"/>
    </source>
</evidence>
<dbReference type="Gene3D" id="1.10.10.10">
    <property type="entry name" value="Winged helix-like DNA-binding domain superfamily/Winged helix DNA-binding domain"/>
    <property type="match status" value="1"/>
</dbReference>
<dbReference type="PRINTS" id="PR00778">
    <property type="entry name" value="HTHARSR"/>
</dbReference>
<evidence type="ECO:0000256" key="3">
    <source>
        <dbReference type="ARBA" id="ARBA00023163"/>
    </source>
</evidence>
<dbReference type="GO" id="GO:0003677">
    <property type="term" value="F:DNA binding"/>
    <property type="evidence" value="ECO:0007669"/>
    <property type="project" value="UniProtKB-KW"/>
</dbReference>
<evidence type="ECO:0000259" key="4">
    <source>
        <dbReference type="PROSITE" id="PS50987"/>
    </source>
</evidence>
<comment type="caution">
    <text evidence="5">The sequence shown here is derived from an EMBL/GenBank/DDBJ whole genome shotgun (WGS) entry which is preliminary data.</text>
</comment>
<sequence length="140" mass="14973">MANTSTGLDALGQKAAEAAELLRLLANTSRLQLLCRIALGERSVSELERELEIQQPALSQQLAELRKAGLVKTRRASRSIFYSIADARTVLILEMLRAVFCDEGKVVAIAPTATTAREAGVQVKPAVAVRGDVAGFARLG</sequence>
<dbReference type="NCBIfam" id="NF033788">
    <property type="entry name" value="HTH_metalloreg"/>
    <property type="match status" value="1"/>
</dbReference>
<reference evidence="5 6" key="1">
    <citation type="submission" date="2020-04" db="EMBL/GenBank/DDBJ databases">
        <title>Paraburkholderia sp. G-4-1-8 isolated from soil.</title>
        <authorList>
            <person name="Dahal R.H."/>
        </authorList>
    </citation>
    <scope>NUCLEOTIDE SEQUENCE [LARGE SCALE GENOMIC DNA]</scope>
    <source>
        <strain evidence="5 6">G-4-1-8</strain>
    </source>
</reference>
<dbReference type="SUPFAM" id="SSF46785">
    <property type="entry name" value="Winged helix' DNA-binding domain"/>
    <property type="match status" value="1"/>
</dbReference>
<dbReference type="RefSeq" id="WP_169501546.1">
    <property type="nucleotide sequence ID" value="NZ_JABBFZ010000037.1"/>
</dbReference>
<evidence type="ECO:0000256" key="1">
    <source>
        <dbReference type="ARBA" id="ARBA00023015"/>
    </source>
</evidence>
<dbReference type="CDD" id="cd00090">
    <property type="entry name" value="HTH_ARSR"/>
    <property type="match status" value="1"/>
</dbReference>
<protein>
    <submittedName>
        <fullName evidence="5">Winged helix-turn-helix transcriptional regulator</fullName>
    </submittedName>
</protein>
<dbReference type="Pfam" id="PF01022">
    <property type="entry name" value="HTH_5"/>
    <property type="match status" value="1"/>
</dbReference>
<dbReference type="InterPro" id="IPR051011">
    <property type="entry name" value="Metal_resp_trans_reg"/>
</dbReference>
<name>A0A7Y0A2L9_9BURK</name>
<gene>
    <name evidence="5" type="ORF">HHL14_31650</name>
</gene>
<dbReference type="InterPro" id="IPR001845">
    <property type="entry name" value="HTH_ArsR_DNA-bd_dom"/>
</dbReference>
<dbReference type="InterPro" id="IPR036390">
    <property type="entry name" value="WH_DNA-bd_sf"/>
</dbReference>
<dbReference type="PANTHER" id="PTHR43132">
    <property type="entry name" value="ARSENICAL RESISTANCE OPERON REPRESSOR ARSR-RELATED"/>
    <property type="match status" value="1"/>
</dbReference>
<dbReference type="PANTHER" id="PTHR43132:SF2">
    <property type="entry name" value="ARSENICAL RESISTANCE OPERON REPRESSOR ARSR-RELATED"/>
    <property type="match status" value="1"/>
</dbReference>
<keyword evidence="6" id="KW-1185">Reference proteome</keyword>
<dbReference type="InterPro" id="IPR036388">
    <property type="entry name" value="WH-like_DNA-bd_sf"/>
</dbReference>
<dbReference type="EMBL" id="JABBFZ010000037">
    <property type="protein sequence ID" value="NML35367.1"/>
    <property type="molecule type" value="Genomic_DNA"/>
</dbReference>
<evidence type="ECO:0000313" key="6">
    <source>
        <dbReference type="Proteomes" id="UP000583127"/>
    </source>
</evidence>
<keyword evidence="2" id="KW-0238">DNA-binding</keyword>
<evidence type="ECO:0000313" key="5">
    <source>
        <dbReference type="EMBL" id="NML35367.1"/>
    </source>
</evidence>
<feature type="domain" description="HTH arsR-type" evidence="4">
    <location>
        <begin position="8"/>
        <end position="107"/>
    </location>
</feature>
<accession>A0A7Y0A2L9</accession>
<dbReference type="GO" id="GO:0003700">
    <property type="term" value="F:DNA-binding transcription factor activity"/>
    <property type="evidence" value="ECO:0007669"/>
    <property type="project" value="InterPro"/>
</dbReference>
<dbReference type="SMART" id="SM00418">
    <property type="entry name" value="HTH_ARSR"/>
    <property type="match status" value="1"/>
</dbReference>
<keyword evidence="1" id="KW-0805">Transcription regulation</keyword>
<organism evidence="5 6">
    <name type="scientific">Paraburkholderia antibiotica</name>
    <dbReference type="NCBI Taxonomy" id="2728839"/>
    <lineage>
        <taxon>Bacteria</taxon>
        <taxon>Pseudomonadati</taxon>
        <taxon>Pseudomonadota</taxon>
        <taxon>Betaproteobacteria</taxon>
        <taxon>Burkholderiales</taxon>
        <taxon>Burkholderiaceae</taxon>
        <taxon>Paraburkholderia</taxon>
    </lineage>
</organism>
<dbReference type="Proteomes" id="UP000583127">
    <property type="component" value="Unassembled WGS sequence"/>
</dbReference>
<dbReference type="PROSITE" id="PS50987">
    <property type="entry name" value="HTH_ARSR_2"/>
    <property type="match status" value="1"/>
</dbReference>
<dbReference type="InterPro" id="IPR011991">
    <property type="entry name" value="ArsR-like_HTH"/>
</dbReference>